<dbReference type="PROSITE" id="PS51918">
    <property type="entry name" value="RADICAL_SAM"/>
    <property type="match status" value="1"/>
</dbReference>
<dbReference type="SFLD" id="SFLDG01091">
    <property type="entry name" value="uncharacterized_CHP01210-like"/>
    <property type="match status" value="1"/>
</dbReference>
<sequence length="324" mass="36946">MRKEKIKNPFPYSNDNRRIHTWNYHLQETFGGKVAKVSLNAGFTCPNIDGRKSKGGCTFCSINGSGDFAGNPADDLVRQFNVIRDRYHDKWPDANQFIAYFQAFTNTYAPVEVLREKYEAVLALDGVVGLAIATRADCLEDDVVEYLAELNERTYLWVELGLQTIHDRTAKKINRGHTYQEFLDGVAKLRARNIRVCVHIINGLPGEDIAMMQATAEAMAELDIQGIKIHLLHVLKNTTMAKMHKYGKLEFMEQDEYVNLVVNQLEILPPELIIHRITGDGGHEDLIGPLWSLKKFVVMNEIDKRFIATDSWQGKKYRGGMRDE</sequence>
<evidence type="ECO:0000313" key="8">
    <source>
        <dbReference type="EMBL" id="TLG72512.1"/>
    </source>
</evidence>
<keyword evidence="5" id="KW-0408">Iron</keyword>
<proteinExistence type="predicted"/>
<dbReference type="InterPro" id="IPR006638">
    <property type="entry name" value="Elp3/MiaA/NifB-like_rSAM"/>
</dbReference>
<dbReference type="EMBL" id="VBWP01000008">
    <property type="protein sequence ID" value="TLG72512.1"/>
    <property type="molecule type" value="Genomic_DNA"/>
</dbReference>
<dbReference type="PANTHER" id="PTHR11135:SF1">
    <property type="entry name" value="PROTEIN YHCC"/>
    <property type="match status" value="1"/>
</dbReference>
<dbReference type="InterPro" id="IPR058240">
    <property type="entry name" value="rSAM_sf"/>
</dbReference>
<evidence type="ECO:0000256" key="1">
    <source>
        <dbReference type="ARBA" id="ARBA00001966"/>
    </source>
</evidence>
<dbReference type="InterPro" id="IPR007197">
    <property type="entry name" value="rSAM"/>
</dbReference>
<evidence type="ECO:0000256" key="3">
    <source>
        <dbReference type="ARBA" id="ARBA00022691"/>
    </source>
</evidence>
<evidence type="ECO:0000313" key="9">
    <source>
        <dbReference type="Proteomes" id="UP000306912"/>
    </source>
</evidence>
<dbReference type="InterPro" id="IPR032432">
    <property type="entry name" value="Radical_SAM_C"/>
</dbReference>
<dbReference type="PANTHER" id="PTHR11135">
    <property type="entry name" value="HISTONE ACETYLTRANSFERASE-RELATED"/>
    <property type="match status" value="1"/>
</dbReference>
<dbReference type="InParanoid" id="A0A5R8QBN4"/>
<keyword evidence="2" id="KW-0004">4Fe-4S</keyword>
<keyword evidence="9" id="KW-1185">Reference proteome</keyword>
<keyword evidence="4" id="KW-0479">Metal-binding</keyword>
<evidence type="ECO:0000256" key="4">
    <source>
        <dbReference type="ARBA" id="ARBA00022723"/>
    </source>
</evidence>
<dbReference type="Pfam" id="PF04055">
    <property type="entry name" value="Radical_SAM"/>
    <property type="match status" value="1"/>
</dbReference>
<feature type="domain" description="Radical SAM core" evidence="7">
    <location>
        <begin position="29"/>
        <end position="271"/>
    </location>
</feature>
<dbReference type="AlphaFoldDB" id="A0A5R8QBN4"/>
<keyword evidence="3" id="KW-0949">S-adenosyl-L-methionine</keyword>
<dbReference type="SFLD" id="SFLDS00029">
    <property type="entry name" value="Radical_SAM"/>
    <property type="match status" value="1"/>
</dbReference>
<dbReference type="Pfam" id="PF16199">
    <property type="entry name" value="Radical_SAM_C"/>
    <property type="match status" value="1"/>
</dbReference>
<accession>A0A5R8QBN4</accession>
<dbReference type="GO" id="GO:0046872">
    <property type="term" value="F:metal ion binding"/>
    <property type="evidence" value="ECO:0007669"/>
    <property type="project" value="UniProtKB-KW"/>
</dbReference>
<dbReference type="SUPFAM" id="SSF102114">
    <property type="entry name" value="Radical SAM enzymes"/>
    <property type="match status" value="1"/>
</dbReference>
<organism evidence="8 9">
    <name type="scientific">Culicoidibacter larvae</name>
    <dbReference type="NCBI Taxonomy" id="2579976"/>
    <lineage>
        <taxon>Bacteria</taxon>
        <taxon>Bacillati</taxon>
        <taxon>Bacillota</taxon>
        <taxon>Culicoidibacteria</taxon>
        <taxon>Culicoidibacterales</taxon>
        <taxon>Culicoidibacteraceae</taxon>
        <taxon>Culicoidibacter</taxon>
    </lineage>
</organism>
<dbReference type="SFLD" id="SFLDG01086">
    <property type="entry name" value="elongater_protein-like"/>
    <property type="match status" value="1"/>
</dbReference>
<dbReference type="RefSeq" id="WP_138191546.1">
    <property type="nucleotide sequence ID" value="NZ_VBWP01000008.1"/>
</dbReference>
<dbReference type="GO" id="GO:0051539">
    <property type="term" value="F:4 iron, 4 sulfur cluster binding"/>
    <property type="evidence" value="ECO:0007669"/>
    <property type="project" value="UniProtKB-KW"/>
</dbReference>
<evidence type="ECO:0000259" key="7">
    <source>
        <dbReference type="PROSITE" id="PS51918"/>
    </source>
</evidence>
<name>A0A5R8QBN4_9FIRM</name>
<keyword evidence="6" id="KW-0411">Iron-sulfur</keyword>
<evidence type="ECO:0000256" key="2">
    <source>
        <dbReference type="ARBA" id="ARBA00022485"/>
    </source>
</evidence>
<dbReference type="SMART" id="SM00729">
    <property type="entry name" value="Elp3"/>
    <property type="match status" value="1"/>
</dbReference>
<evidence type="ECO:0000256" key="6">
    <source>
        <dbReference type="ARBA" id="ARBA00023014"/>
    </source>
</evidence>
<dbReference type="Proteomes" id="UP000306912">
    <property type="component" value="Unassembled WGS sequence"/>
</dbReference>
<evidence type="ECO:0000256" key="5">
    <source>
        <dbReference type="ARBA" id="ARBA00023004"/>
    </source>
</evidence>
<dbReference type="InterPro" id="IPR039661">
    <property type="entry name" value="ELP3"/>
</dbReference>
<dbReference type="FunCoup" id="A0A5R8QBN4">
    <property type="interactions" value="33"/>
</dbReference>
<dbReference type="NCBIfam" id="TIGR01212">
    <property type="entry name" value="TIGR01212 family radical SAM protein"/>
    <property type="match status" value="1"/>
</dbReference>
<gene>
    <name evidence="8" type="ORF">FEZ08_08985</name>
</gene>
<dbReference type="OrthoDB" id="9801689at2"/>
<dbReference type="InterPro" id="IPR023404">
    <property type="entry name" value="rSAM_horseshoe"/>
</dbReference>
<dbReference type="Gene3D" id="3.80.30.20">
    <property type="entry name" value="tm_1862 like domain"/>
    <property type="match status" value="1"/>
</dbReference>
<dbReference type="InterPro" id="IPR005911">
    <property type="entry name" value="YhcC-like"/>
</dbReference>
<protein>
    <submittedName>
        <fullName evidence="8">TIGR01212 family radical SAM protein</fullName>
    </submittedName>
</protein>
<comment type="caution">
    <text evidence="8">The sequence shown here is derived from an EMBL/GenBank/DDBJ whole genome shotgun (WGS) entry which is preliminary data.</text>
</comment>
<dbReference type="GO" id="GO:0003824">
    <property type="term" value="F:catalytic activity"/>
    <property type="evidence" value="ECO:0007669"/>
    <property type="project" value="InterPro"/>
</dbReference>
<comment type="cofactor">
    <cofactor evidence="1">
        <name>[4Fe-4S] cluster</name>
        <dbReference type="ChEBI" id="CHEBI:49883"/>
    </cofactor>
</comment>
<reference evidence="8 9" key="1">
    <citation type="submission" date="2019-05" db="EMBL/GenBank/DDBJ databases">
        <title>Culicoidintestinum kansasii gen. nov., sp. nov. from the gastrointestinal tract of the biting midge, Culicoides sonorensis.</title>
        <authorList>
            <person name="Neupane S."/>
            <person name="Ghosh A."/>
            <person name="Gunther S."/>
            <person name="Martin K."/>
            <person name="Zurek L."/>
        </authorList>
    </citation>
    <scope>NUCLEOTIDE SEQUENCE [LARGE SCALE GENOMIC DNA]</scope>
    <source>
        <strain evidence="8 9">CS-1</strain>
    </source>
</reference>